<dbReference type="SUPFAM" id="SSF51430">
    <property type="entry name" value="NAD(P)-linked oxidoreductase"/>
    <property type="match status" value="2"/>
</dbReference>
<dbReference type="CDD" id="cd19116">
    <property type="entry name" value="AKR_AKR2E1-5"/>
    <property type="match status" value="1"/>
</dbReference>
<dbReference type="InterPro" id="IPR023210">
    <property type="entry name" value="NADP_OxRdtase_dom"/>
</dbReference>
<dbReference type="SMART" id="SM00516">
    <property type="entry name" value="SEC14"/>
    <property type="match status" value="1"/>
</dbReference>
<dbReference type="InterPro" id="IPR036865">
    <property type="entry name" value="CRAL-TRIO_dom_sf"/>
</dbReference>
<evidence type="ECO:0000313" key="3">
    <source>
        <dbReference type="Proteomes" id="UP001059596"/>
    </source>
</evidence>
<keyword evidence="3" id="KW-1185">Reference proteome</keyword>
<dbReference type="PROSITE" id="PS00062">
    <property type="entry name" value="ALDOKETO_REDUCTASE_2"/>
    <property type="match status" value="2"/>
</dbReference>
<dbReference type="Proteomes" id="UP001059596">
    <property type="component" value="Unassembled WGS sequence"/>
</dbReference>
<dbReference type="PROSITE" id="PS00798">
    <property type="entry name" value="ALDOKETO_REDUCTASE_1"/>
    <property type="match status" value="2"/>
</dbReference>
<dbReference type="InterPro" id="IPR018170">
    <property type="entry name" value="Aldo/ket_reductase_CS"/>
</dbReference>
<evidence type="ECO:0000259" key="1">
    <source>
        <dbReference type="PROSITE" id="PS50191"/>
    </source>
</evidence>
<dbReference type="Gene3D" id="1.20.5.1200">
    <property type="entry name" value="Alpha-tocopherol transfer"/>
    <property type="match status" value="1"/>
</dbReference>
<reference evidence="2" key="1">
    <citation type="journal article" date="2023" name="Genome Biol. Evol.">
        <title>Long-read-based Genome Assembly of Drosophila gunungcola Reveals Fewer Chemosensory Genes in Flower-breeding Species.</title>
        <authorList>
            <person name="Negi A."/>
            <person name="Liao B.Y."/>
            <person name="Yeh S.D."/>
        </authorList>
    </citation>
    <scope>NUCLEOTIDE SEQUENCE</scope>
    <source>
        <strain evidence="2">Sukarami</strain>
    </source>
</reference>
<name>A0A9P9YRG2_9MUSC</name>
<dbReference type="InterPro" id="IPR036812">
    <property type="entry name" value="NAD(P)_OxRdtase_dom_sf"/>
</dbReference>
<dbReference type="PRINTS" id="PR00069">
    <property type="entry name" value="ALDKETRDTASE"/>
</dbReference>
<dbReference type="SMART" id="SM01100">
    <property type="entry name" value="CRAL_TRIO_N"/>
    <property type="match status" value="1"/>
</dbReference>
<proteinExistence type="predicted"/>
<dbReference type="InterPro" id="IPR011074">
    <property type="entry name" value="CRAL/TRIO_N_dom"/>
</dbReference>
<gene>
    <name evidence="2" type="ORF">M5D96_005813</name>
</gene>
<comment type="caution">
    <text evidence="2">The sequence shown here is derived from an EMBL/GenBank/DDBJ whole genome shotgun (WGS) entry which is preliminary data.</text>
</comment>
<dbReference type="PROSITE" id="PS50191">
    <property type="entry name" value="CRAL_TRIO"/>
    <property type="match status" value="1"/>
</dbReference>
<dbReference type="SUPFAM" id="SSF46938">
    <property type="entry name" value="CRAL/TRIO N-terminal domain"/>
    <property type="match status" value="1"/>
</dbReference>
<dbReference type="AlphaFoldDB" id="A0A9P9YRG2"/>
<dbReference type="FunFam" id="3.20.20.100:FF:000023">
    <property type="entry name" value="aldose reductase"/>
    <property type="match status" value="1"/>
</dbReference>
<dbReference type="CDD" id="cd00170">
    <property type="entry name" value="SEC14"/>
    <property type="match status" value="1"/>
</dbReference>
<dbReference type="Pfam" id="PF00248">
    <property type="entry name" value="Aldo_ket_red"/>
    <property type="match status" value="2"/>
</dbReference>
<dbReference type="InterPro" id="IPR036273">
    <property type="entry name" value="CRAL/TRIO_N_dom_sf"/>
</dbReference>
<dbReference type="SUPFAM" id="SSF52087">
    <property type="entry name" value="CRAL/TRIO domain"/>
    <property type="match status" value="1"/>
</dbReference>
<dbReference type="PROSITE" id="PS00063">
    <property type="entry name" value="ALDOKETO_REDUCTASE_3"/>
    <property type="match status" value="1"/>
</dbReference>
<dbReference type="InterPro" id="IPR020471">
    <property type="entry name" value="AKR"/>
</dbReference>
<accession>A0A9P9YRG2</accession>
<dbReference type="Gene3D" id="1.10.8.20">
    <property type="entry name" value="N-terminal domain of phosphatidylinositol transfer protein sec14p"/>
    <property type="match status" value="1"/>
</dbReference>
<dbReference type="InterPro" id="IPR044488">
    <property type="entry name" value="AKR2E"/>
</dbReference>
<protein>
    <recommendedName>
        <fullName evidence="1">CRAL-TRIO domain-containing protein</fullName>
    </recommendedName>
</protein>
<dbReference type="Gene3D" id="3.40.525.10">
    <property type="entry name" value="CRAL-TRIO lipid binding domain"/>
    <property type="match status" value="1"/>
</dbReference>
<feature type="domain" description="CRAL-TRIO" evidence="1">
    <location>
        <begin position="633"/>
        <end position="796"/>
    </location>
</feature>
<dbReference type="GO" id="GO:0016491">
    <property type="term" value="F:oxidoreductase activity"/>
    <property type="evidence" value="ECO:0007669"/>
    <property type="project" value="InterPro"/>
</dbReference>
<dbReference type="Pfam" id="PF00650">
    <property type="entry name" value="CRAL_TRIO"/>
    <property type="match status" value="1"/>
</dbReference>
<evidence type="ECO:0000313" key="2">
    <source>
        <dbReference type="EMBL" id="KAI8041548.1"/>
    </source>
</evidence>
<dbReference type="PANTHER" id="PTHR11732">
    <property type="entry name" value="ALDO/KETO REDUCTASE"/>
    <property type="match status" value="1"/>
</dbReference>
<dbReference type="InterPro" id="IPR001251">
    <property type="entry name" value="CRAL-TRIO_dom"/>
</dbReference>
<organism evidence="2 3">
    <name type="scientific">Drosophila gunungcola</name>
    <name type="common">fruit fly</name>
    <dbReference type="NCBI Taxonomy" id="103775"/>
    <lineage>
        <taxon>Eukaryota</taxon>
        <taxon>Metazoa</taxon>
        <taxon>Ecdysozoa</taxon>
        <taxon>Arthropoda</taxon>
        <taxon>Hexapoda</taxon>
        <taxon>Insecta</taxon>
        <taxon>Pterygota</taxon>
        <taxon>Neoptera</taxon>
        <taxon>Endopterygota</taxon>
        <taxon>Diptera</taxon>
        <taxon>Brachycera</taxon>
        <taxon>Muscomorpha</taxon>
        <taxon>Ephydroidea</taxon>
        <taxon>Drosophilidae</taxon>
        <taxon>Drosophila</taxon>
        <taxon>Sophophora</taxon>
    </lineage>
</organism>
<sequence>MKLAPTVKLNNGYEMPILGLGTYNLKKSRCETAVRHALELGYRHIDTAYLYRNEGIIGKVLGQFISERKIKREQVFLVTKLWDIYHEPQMVKYACELQLKLLGVDYIDLYLMHSPVGVPYISDDDLMPHLNGELRTNDVDYLDTYKSMEQLVDLGLVRSLGLSNFNANQLERLLVCCQIKPVALQIECHPELVQIPLIELCKLHNITVVAYSPLGRPKTCKPLPEYYEDPKVLALSEKYGKTPAQISKDNEGEAAVKHAIDVGYRHIDTAYFYQNEAEVGKAIRDKIEEGVVKREDIFLVTKLWNVFHDPERVEGICRKQLSNFGLDYIDLYLMHMPVGYKYVDEDTLMPKNEDDVLQLSDVDYLDTYKAMEKLVKLGLVRSIGVSNFNSEQVGRVLANCEIKPVTNQVECSPALNQKALTAFCKKNDVTVTAYTPLGKPKPDIKKPDFIYSPEVAVIAKKYGKTAPQIVLRYLVGLGVIPIPKSSNTNRISENLDIFDFELTAEEMAVLDGYHTGELLETEVLQQPKLNGPAASTGGDYDYPYVCGLSPAMKQVAKEELHEDENIRRQALAQFREWIDKHPHIRKCRTDAVFLLRFLRTKKFSVPAACEMLERYLTIRQLFPHWFKQLDINDPAINEIFENGYLVPLPQRDSTGRQVIFSVAAKFDPYKFTSVQMARVHSLICEALLDDEDSQVAGYVYINDESGMNMGFISLWSLNDLRSIVKCIQNSTPMRHKETHFVNIPHYANRIIELGVSMLSDKLKKRIIVHKNVDILKTKIDPAILPKEYGGTVPIAEMIAEFKQKLLKRRAAILALDDMQIEITKDAANFAGNDIGDLDAGVVGSFRKLEVD</sequence>
<dbReference type="Gene3D" id="3.20.20.100">
    <property type="entry name" value="NADP-dependent oxidoreductase domain"/>
    <property type="match status" value="2"/>
</dbReference>
<dbReference type="EMBL" id="JAMKOV010000003">
    <property type="protein sequence ID" value="KAI8041548.1"/>
    <property type="molecule type" value="Genomic_DNA"/>
</dbReference>